<protein>
    <recommendedName>
        <fullName evidence="3">DUF1005 domain-containing protein</fullName>
    </recommendedName>
</protein>
<accession>A0A6A6L1N2</accession>
<comment type="caution">
    <text evidence="1">The sequence shown here is derived from an EMBL/GenBank/DDBJ whole genome shotgun (WGS) entry which is preliminary data.</text>
</comment>
<keyword evidence="2" id="KW-1185">Reference proteome</keyword>
<name>A0A6A6L1N2_HEVBR</name>
<evidence type="ECO:0000313" key="2">
    <source>
        <dbReference type="Proteomes" id="UP000467840"/>
    </source>
</evidence>
<dbReference type="InterPro" id="IPR010410">
    <property type="entry name" value="DUF1005"/>
</dbReference>
<organism evidence="1 2">
    <name type="scientific">Hevea brasiliensis</name>
    <name type="common">Para rubber tree</name>
    <name type="synonym">Siphonia brasiliensis</name>
    <dbReference type="NCBI Taxonomy" id="3981"/>
    <lineage>
        <taxon>Eukaryota</taxon>
        <taxon>Viridiplantae</taxon>
        <taxon>Streptophyta</taxon>
        <taxon>Embryophyta</taxon>
        <taxon>Tracheophyta</taxon>
        <taxon>Spermatophyta</taxon>
        <taxon>Magnoliopsida</taxon>
        <taxon>eudicotyledons</taxon>
        <taxon>Gunneridae</taxon>
        <taxon>Pentapetalae</taxon>
        <taxon>rosids</taxon>
        <taxon>fabids</taxon>
        <taxon>Malpighiales</taxon>
        <taxon>Euphorbiaceae</taxon>
        <taxon>Crotonoideae</taxon>
        <taxon>Micrandreae</taxon>
        <taxon>Hevea</taxon>
    </lineage>
</organism>
<dbReference type="Pfam" id="PF06219">
    <property type="entry name" value="DUF1005"/>
    <property type="match status" value="1"/>
</dbReference>
<dbReference type="EMBL" id="JAAGAX010000013">
    <property type="protein sequence ID" value="KAF2294275.1"/>
    <property type="molecule type" value="Genomic_DNA"/>
</dbReference>
<reference evidence="1 2" key="1">
    <citation type="journal article" date="2020" name="Mol. Plant">
        <title>The Chromosome-Based Rubber Tree Genome Provides New Insights into Spurge Genome Evolution and Rubber Biosynthesis.</title>
        <authorList>
            <person name="Liu J."/>
            <person name="Shi C."/>
            <person name="Shi C.C."/>
            <person name="Li W."/>
            <person name="Zhang Q.J."/>
            <person name="Zhang Y."/>
            <person name="Li K."/>
            <person name="Lu H.F."/>
            <person name="Shi C."/>
            <person name="Zhu S.T."/>
            <person name="Xiao Z.Y."/>
            <person name="Nan H."/>
            <person name="Yue Y."/>
            <person name="Zhu X.G."/>
            <person name="Wu Y."/>
            <person name="Hong X.N."/>
            <person name="Fan G.Y."/>
            <person name="Tong Y."/>
            <person name="Zhang D."/>
            <person name="Mao C.L."/>
            <person name="Liu Y.L."/>
            <person name="Hao S.J."/>
            <person name="Liu W.Q."/>
            <person name="Lv M.Q."/>
            <person name="Zhang H.B."/>
            <person name="Liu Y."/>
            <person name="Hu-Tang G.R."/>
            <person name="Wang J.P."/>
            <person name="Wang J.H."/>
            <person name="Sun Y.H."/>
            <person name="Ni S.B."/>
            <person name="Chen W.B."/>
            <person name="Zhang X.C."/>
            <person name="Jiao Y.N."/>
            <person name="Eichler E.E."/>
            <person name="Li G.H."/>
            <person name="Liu X."/>
            <person name="Gao L.Z."/>
        </authorList>
    </citation>
    <scope>NUCLEOTIDE SEQUENCE [LARGE SCALE GENOMIC DNA]</scope>
    <source>
        <strain evidence="2">cv. GT1</strain>
        <tissue evidence="1">Leaf</tissue>
    </source>
</reference>
<dbReference type="PANTHER" id="PTHR31317:SF17">
    <property type="entry name" value="F2J10.8 PROTEIN"/>
    <property type="match status" value="1"/>
</dbReference>
<evidence type="ECO:0000313" key="1">
    <source>
        <dbReference type="EMBL" id="KAF2294275.1"/>
    </source>
</evidence>
<gene>
    <name evidence="1" type="ORF">GH714_008775</name>
</gene>
<dbReference type="PANTHER" id="PTHR31317">
    <property type="entry name" value="OS08G0163500 PROTEIN"/>
    <property type="match status" value="1"/>
</dbReference>
<proteinExistence type="predicted"/>
<dbReference type="Proteomes" id="UP000467840">
    <property type="component" value="Chromosome 7"/>
</dbReference>
<sequence length="456" mass="50060">MDPCPFVRILVGDLALKFPPASRSSFSGVSSCFCKIKLKNFPTQHATIPLLNQHKQEQGKNPESNYISNSLAACFNLDKSQIEKFSSSKKPKSLNIEIYTCEDGFRCGWKDGKLLGRVTVPLDMKRAESRPYALHNGWIGIGGRNKKGSSMAEFYLSVRAEPDPRYVFQFGGEPECSPQVFQVQGSARQAVFTCKFSLRNPADRNLGPRQSMLEPSTSRNWLLSAGAEKDQPAKERKGWTITIHDLSGSPVAMASMVTPFVPSPGSDRVSRSNPGDWLILRPSLGTWKSWGRLEAWREHPKTNELGYRFELIHDTVTATPSTTTLVNSVISTKKGGKFTIDTTNSVSTPVCSPHSSCDFGSGSGSGSWSGSELGAGLFSQFLYRGFVMSSTVKGSSRCSKPEVQVGVQHVNCAEDAAAFVALAAAMDLSMDACRLFSHKLRKELRQQMQQSQSFVV</sequence>
<evidence type="ECO:0008006" key="3">
    <source>
        <dbReference type="Google" id="ProtNLM"/>
    </source>
</evidence>
<dbReference type="AlphaFoldDB" id="A0A6A6L1N2"/>